<dbReference type="Proteomes" id="UP001372834">
    <property type="component" value="Unassembled WGS sequence"/>
</dbReference>
<keyword evidence="5" id="KW-0970">Cilium biogenesis/degradation</keyword>
<comment type="subcellular location">
    <subcellularLocation>
        <location evidence="1">Cytoplasm</location>
        <location evidence="1">Cytoskeleton</location>
        <location evidence="1">Cilium axoneme</location>
    </subcellularLocation>
</comment>
<dbReference type="GO" id="GO:0003356">
    <property type="term" value="P:regulation of cilium beat frequency"/>
    <property type="evidence" value="ECO:0007669"/>
    <property type="project" value="TreeGrafter"/>
</dbReference>
<evidence type="ECO:0000313" key="11">
    <source>
        <dbReference type="EMBL" id="KAK6638641.1"/>
    </source>
</evidence>
<keyword evidence="8" id="KW-0966">Cell projection</keyword>
<reference evidence="11 12" key="1">
    <citation type="submission" date="2023-10" db="EMBL/GenBank/DDBJ databases">
        <title>Genomes of two closely related lineages of the louse Polyplax serrata with different host specificities.</title>
        <authorList>
            <person name="Martinu J."/>
            <person name="Tarabai H."/>
            <person name="Stefka J."/>
            <person name="Hypsa V."/>
        </authorList>
    </citation>
    <scope>NUCLEOTIDE SEQUENCE [LARGE SCALE GENOMIC DNA]</scope>
    <source>
        <strain evidence="11">HR10_N</strain>
    </source>
</reference>
<evidence type="ECO:0000256" key="10">
    <source>
        <dbReference type="SAM" id="MobiDB-lite"/>
    </source>
</evidence>
<dbReference type="AlphaFoldDB" id="A0AAN8SA31"/>
<dbReference type="GO" id="GO:0030030">
    <property type="term" value="P:cell projection organization"/>
    <property type="evidence" value="ECO:0007669"/>
    <property type="project" value="UniProtKB-KW"/>
</dbReference>
<proteinExistence type="inferred from homology"/>
<evidence type="ECO:0000256" key="7">
    <source>
        <dbReference type="ARBA" id="ARBA00023212"/>
    </source>
</evidence>
<dbReference type="Pfam" id="PF12018">
    <property type="entry name" value="FAP206"/>
    <property type="match status" value="1"/>
</dbReference>
<dbReference type="PANTHER" id="PTHR21442:SF0">
    <property type="entry name" value="CILIA- AND FLAGELLA-ASSOCIATED PROTEIN 206"/>
    <property type="match status" value="1"/>
</dbReference>
<sequence>MDFNVERENNIVKNIAKEIVLECSQNGFEATQEMADYLVKVKLLNPKNGFTASEVMPRNLTQQLVSQVVEDLKQHTPAMNCIRMQVFWSTINLNIEKLKMDFNATLAEKAETYLGEILVLEREDSNVLFKSLASYTIIVQNLGPINNITNMRETIATIHSILRMRHVNALVNATEEQKIQKIKDISKKVTGIRLFLKSIGKSGEAIEDVRNLGGMIEAEKDKISKIGWRIAARIEEIQNVIPNVVAVDYLFKDTSEPADVNLPPEFELTDLRHLKQIHTIMLQHNVYVGDITSKLEEIDGDYSFYMKKLNEILERLQIIIQERDTVPTADVYDDFSRAGEIWTEIYSYYYCLESVQSVANKLEEINKKEYFNLTPLERVFHIPGKGIGEKSLKEESSKSLVPSSVFLMSDSEDFHLEFRGFCAWTLYFAEGYLIPGNQSSGYYQYNDQYYSFATKVGQEMWSKDPYYYLIRIYEFLRLNPELIGLLNAYETLYNTKSLQLMKKVGRKVSSVAQSVQTLIHPIEKYWDKDYTFSEWELKKRALVLSRMAKCVTKSVQTSNHSHFRSSIGIYAAPDKDKEVQTKRDSSCVHPTIGTYLYGLRGHRENKFKVLTLTRPVEEICERIITLETVDPCRERQKKLNPEKFDRKKKGFERIQSSSERTSDDVYFSSEFDEDDKIDGSQSEI</sequence>
<keyword evidence="7" id="KW-0206">Cytoskeleton</keyword>
<evidence type="ECO:0000256" key="4">
    <source>
        <dbReference type="ARBA" id="ARBA00022490"/>
    </source>
</evidence>
<keyword evidence="4" id="KW-0963">Cytoplasm</keyword>
<evidence type="ECO:0000256" key="9">
    <source>
        <dbReference type="ARBA" id="ARBA00045321"/>
    </source>
</evidence>
<organism evidence="11 12">
    <name type="scientific">Polyplax serrata</name>
    <name type="common">Common mouse louse</name>
    <dbReference type="NCBI Taxonomy" id="468196"/>
    <lineage>
        <taxon>Eukaryota</taxon>
        <taxon>Metazoa</taxon>
        <taxon>Ecdysozoa</taxon>
        <taxon>Arthropoda</taxon>
        <taxon>Hexapoda</taxon>
        <taxon>Insecta</taxon>
        <taxon>Pterygota</taxon>
        <taxon>Neoptera</taxon>
        <taxon>Paraneoptera</taxon>
        <taxon>Psocodea</taxon>
        <taxon>Troctomorpha</taxon>
        <taxon>Phthiraptera</taxon>
        <taxon>Anoplura</taxon>
        <taxon>Polyplacidae</taxon>
        <taxon>Polyplax</taxon>
    </lineage>
</organism>
<dbReference type="InterPro" id="IPR021897">
    <property type="entry name" value="FAP206"/>
</dbReference>
<feature type="region of interest" description="Disordered" evidence="10">
    <location>
        <begin position="640"/>
        <end position="684"/>
    </location>
</feature>
<comment type="caution">
    <text evidence="11">The sequence shown here is derived from an EMBL/GenBank/DDBJ whole genome shotgun (WGS) entry which is preliminary data.</text>
</comment>
<evidence type="ECO:0000256" key="5">
    <source>
        <dbReference type="ARBA" id="ARBA00022794"/>
    </source>
</evidence>
<keyword evidence="6" id="KW-0969">Cilium</keyword>
<evidence type="ECO:0000256" key="1">
    <source>
        <dbReference type="ARBA" id="ARBA00004430"/>
    </source>
</evidence>
<dbReference type="EMBL" id="JAWJWE010000003">
    <property type="protein sequence ID" value="KAK6638641.1"/>
    <property type="molecule type" value="Genomic_DNA"/>
</dbReference>
<dbReference type="PANTHER" id="PTHR21442">
    <property type="entry name" value="CILIA- AND FLAGELLA-ASSOCIATED PROTEIN 206"/>
    <property type="match status" value="1"/>
</dbReference>
<accession>A0AAN8SA31</accession>
<evidence type="ECO:0000256" key="6">
    <source>
        <dbReference type="ARBA" id="ARBA00023069"/>
    </source>
</evidence>
<protein>
    <recommendedName>
        <fullName evidence="3">Cilia- and flagella-associated protein 206</fullName>
    </recommendedName>
</protein>
<evidence type="ECO:0000256" key="2">
    <source>
        <dbReference type="ARBA" id="ARBA00010500"/>
    </source>
</evidence>
<evidence type="ECO:0000313" key="12">
    <source>
        <dbReference type="Proteomes" id="UP001372834"/>
    </source>
</evidence>
<dbReference type="GO" id="GO:0005930">
    <property type="term" value="C:axoneme"/>
    <property type="evidence" value="ECO:0007669"/>
    <property type="project" value="UniProtKB-SubCell"/>
</dbReference>
<name>A0AAN8SA31_POLSC</name>
<evidence type="ECO:0000256" key="8">
    <source>
        <dbReference type="ARBA" id="ARBA00023273"/>
    </source>
</evidence>
<dbReference type="GO" id="GO:0036064">
    <property type="term" value="C:ciliary basal body"/>
    <property type="evidence" value="ECO:0007669"/>
    <property type="project" value="TreeGrafter"/>
</dbReference>
<gene>
    <name evidence="11" type="ORF">RUM43_006908</name>
</gene>
<evidence type="ECO:0000256" key="3">
    <source>
        <dbReference type="ARBA" id="ARBA00021602"/>
    </source>
</evidence>
<comment type="function">
    <text evidence="9">Essential for sperm motility and is involved in the regulation of the beating frequency of motile cilia on the epithelial cells of the respiratory tract. Required for the establishment of radial spokes in sperm flagella.</text>
</comment>
<comment type="similarity">
    <text evidence="2">Belongs to the CFAP206 family.</text>
</comment>